<gene>
    <name evidence="1" type="ORF">GCM10025864_08610</name>
</gene>
<sequence length="158" mass="16742">MSIDIVGCEAVPMAYFELKTAQQHLVESGPVPWSTVSATQFHEFAVATLTSYTHLGLTFAPPMRVQPVASAEVAAVVAGVAQRASSGTRTVVTGPEVRELRDLARAWKRGTGRHSLVTPVVLPGAAGRALRDGALTSDEADVIGRTTFEQWLASDGRA</sequence>
<comment type="caution">
    <text evidence="1">The sequence shown here is derived from an EMBL/GenBank/DDBJ whole genome shotgun (WGS) entry which is preliminary data.</text>
</comment>
<proteinExistence type="predicted"/>
<evidence type="ECO:0000313" key="2">
    <source>
        <dbReference type="Proteomes" id="UP001157091"/>
    </source>
</evidence>
<dbReference type="Proteomes" id="UP001157091">
    <property type="component" value="Unassembled WGS sequence"/>
</dbReference>
<name>A0ABQ6HYN9_9MICO</name>
<dbReference type="InterPro" id="IPR036291">
    <property type="entry name" value="NAD(P)-bd_dom_sf"/>
</dbReference>
<reference evidence="2" key="1">
    <citation type="journal article" date="2019" name="Int. J. Syst. Evol. Microbiol.">
        <title>The Global Catalogue of Microorganisms (GCM) 10K type strain sequencing project: providing services to taxonomists for standard genome sequencing and annotation.</title>
        <authorList>
            <consortium name="The Broad Institute Genomics Platform"/>
            <consortium name="The Broad Institute Genome Sequencing Center for Infectious Disease"/>
            <person name="Wu L."/>
            <person name="Ma J."/>
        </authorList>
    </citation>
    <scope>NUCLEOTIDE SEQUENCE [LARGE SCALE GENOMIC DNA]</scope>
    <source>
        <strain evidence="2">NBRC 106348</strain>
    </source>
</reference>
<accession>A0ABQ6HYN9</accession>
<organism evidence="1 2">
    <name type="scientific">Luteimicrobium album</name>
    <dbReference type="NCBI Taxonomy" id="1054550"/>
    <lineage>
        <taxon>Bacteria</taxon>
        <taxon>Bacillati</taxon>
        <taxon>Actinomycetota</taxon>
        <taxon>Actinomycetes</taxon>
        <taxon>Micrococcales</taxon>
        <taxon>Luteimicrobium</taxon>
    </lineage>
</organism>
<dbReference type="SUPFAM" id="SSF51735">
    <property type="entry name" value="NAD(P)-binding Rossmann-fold domains"/>
    <property type="match status" value="1"/>
</dbReference>
<evidence type="ECO:0000313" key="1">
    <source>
        <dbReference type="EMBL" id="GMA23102.1"/>
    </source>
</evidence>
<keyword evidence="2" id="KW-1185">Reference proteome</keyword>
<dbReference type="EMBL" id="BSUK01000001">
    <property type="protein sequence ID" value="GMA23102.1"/>
    <property type="molecule type" value="Genomic_DNA"/>
</dbReference>
<protein>
    <submittedName>
        <fullName evidence="1">Uncharacterized protein</fullName>
    </submittedName>
</protein>
<dbReference type="Gene3D" id="3.40.50.720">
    <property type="entry name" value="NAD(P)-binding Rossmann-like Domain"/>
    <property type="match status" value="1"/>
</dbReference>